<accession>A0A1I4MNY1</accession>
<dbReference type="STRING" id="582667.SAMN05192568_1017108"/>
<gene>
    <name evidence="2" type="ORF">SAMN05192568_1017108</name>
</gene>
<proteinExistence type="predicted"/>
<protein>
    <submittedName>
        <fullName evidence="2">Uncharacterized protein</fullName>
    </submittedName>
</protein>
<dbReference type="Proteomes" id="UP000199048">
    <property type="component" value="Unassembled WGS sequence"/>
</dbReference>
<reference evidence="3" key="1">
    <citation type="submission" date="2016-10" db="EMBL/GenBank/DDBJ databases">
        <authorList>
            <person name="Varghese N."/>
            <person name="Submissions S."/>
        </authorList>
    </citation>
    <scope>NUCLEOTIDE SEQUENCE [LARGE SCALE GENOMIC DNA]</scope>
    <source>
        <strain evidence="3">BL36</strain>
    </source>
</reference>
<dbReference type="AlphaFoldDB" id="A0A1I4MNY1"/>
<evidence type="ECO:0000313" key="3">
    <source>
        <dbReference type="Proteomes" id="UP000199048"/>
    </source>
</evidence>
<sequence>MIAIQPKFRVRDTTPREFPQLTEFVVEGLVSGTWSLCMVGDNFVARSTRDQAQALADRLERGEDISEDFKRMPVRWWDRPGLDPSRPVPTRHAATRGRDDEG</sequence>
<organism evidence="2 3">
    <name type="scientific">Methylobacterium pseudosasicola</name>
    <dbReference type="NCBI Taxonomy" id="582667"/>
    <lineage>
        <taxon>Bacteria</taxon>
        <taxon>Pseudomonadati</taxon>
        <taxon>Pseudomonadota</taxon>
        <taxon>Alphaproteobacteria</taxon>
        <taxon>Hyphomicrobiales</taxon>
        <taxon>Methylobacteriaceae</taxon>
        <taxon>Methylobacterium</taxon>
    </lineage>
</organism>
<evidence type="ECO:0000256" key="1">
    <source>
        <dbReference type="SAM" id="MobiDB-lite"/>
    </source>
</evidence>
<feature type="region of interest" description="Disordered" evidence="1">
    <location>
        <begin position="78"/>
        <end position="102"/>
    </location>
</feature>
<evidence type="ECO:0000313" key="2">
    <source>
        <dbReference type="EMBL" id="SFM04974.1"/>
    </source>
</evidence>
<dbReference type="EMBL" id="FOTK01000017">
    <property type="protein sequence ID" value="SFM04974.1"/>
    <property type="molecule type" value="Genomic_DNA"/>
</dbReference>
<keyword evidence="3" id="KW-1185">Reference proteome</keyword>
<name>A0A1I4MNY1_9HYPH</name>